<accession>A0A8J6A0Y1</accession>
<comment type="caution">
    <text evidence="1">The sequence shown here is derived from an EMBL/GenBank/DDBJ whole genome shotgun (WGS) entry which is preliminary data.</text>
</comment>
<protein>
    <submittedName>
        <fullName evidence="1">Uncharacterized protein</fullName>
    </submittedName>
</protein>
<evidence type="ECO:0000313" key="2">
    <source>
        <dbReference type="Proteomes" id="UP000701853"/>
    </source>
</evidence>
<reference evidence="1 2" key="1">
    <citation type="journal article" date="2021" name="bioRxiv">
        <title>The Gossypium anomalum genome as a resource for cotton improvement and evolutionary analysis of hybrid incompatibility.</title>
        <authorList>
            <person name="Grover C.E."/>
            <person name="Yuan D."/>
            <person name="Arick M.A."/>
            <person name="Miller E.R."/>
            <person name="Hu G."/>
            <person name="Peterson D.G."/>
            <person name="Wendel J.F."/>
            <person name="Udall J.A."/>
        </authorList>
    </citation>
    <scope>NUCLEOTIDE SEQUENCE [LARGE SCALE GENOMIC DNA]</scope>
    <source>
        <strain evidence="1">JFW-Udall</strain>
        <tissue evidence="1">Leaf</tissue>
    </source>
</reference>
<sequence>MDNTNSMFGWMELLFHSCPIPCATVIHTFGSPFRYSAVRALNCYSTHTPNTFSDFGTKIACFLLPKILLQISSNLFPQIKHPSIRLSSSSPQRYVFFFFYLNPTAPLSQPLLLALPLATFIPPLFHVSQLKSPVPPFFSIASVLFMRSV</sequence>
<organism evidence="1 2">
    <name type="scientific">Gossypium anomalum</name>
    <dbReference type="NCBI Taxonomy" id="47600"/>
    <lineage>
        <taxon>Eukaryota</taxon>
        <taxon>Viridiplantae</taxon>
        <taxon>Streptophyta</taxon>
        <taxon>Embryophyta</taxon>
        <taxon>Tracheophyta</taxon>
        <taxon>Spermatophyta</taxon>
        <taxon>Magnoliopsida</taxon>
        <taxon>eudicotyledons</taxon>
        <taxon>Gunneridae</taxon>
        <taxon>Pentapetalae</taxon>
        <taxon>rosids</taxon>
        <taxon>malvids</taxon>
        <taxon>Malvales</taxon>
        <taxon>Malvaceae</taxon>
        <taxon>Malvoideae</taxon>
        <taxon>Gossypium</taxon>
    </lineage>
</organism>
<name>A0A8J6A0Y1_9ROSI</name>
<gene>
    <name evidence="1" type="ORF">CXB51_004004</name>
</gene>
<dbReference type="EMBL" id="JAHUZN010000002">
    <property type="protein sequence ID" value="KAG8501469.1"/>
    <property type="molecule type" value="Genomic_DNA"/>
</dbReference>
<proteinExistence type="predicted"/>
<evidence type="ECO:0000313" key="1">
    <source>
        <dbReference type="EMBL" id="KAG8501469.1"/>
    </source>
</evidence>
<dbReference type="AlphaFoldDB" id="A0A8J6A0Y1"/>
<keyword evidence="2" id="KW-1185">Reference proteome</keyword>
<dbReference type="Proteomes" id="UP000701853">
    <property type="component" value="Chromosome 2"/>
</dbReference>